<organism evidence="1 2">
    <name type="scientific">Kitasatospora atroaurantiaca</name>
    <dbReference type="NCBI Taxonomy" id="285545"/>
    <lineage>
        <taxon>Bacteria</taxon>
        <taxon>Bacillati</taxon>
        <taxon>Actinomycetota</taxon>
        <taxon>Actinomycetes</taxon>
        <taxon>Kitasatosporales</taxon>
        <taxon>Streptomycetaceae</taxon>
        <taxon>Kitasatospora</taxon>
    </lineage>
</organism>
<sequence>MTTLLRATTELVAQAWLRGVLGDIVATTLPRDNASWMASGFVTVATVGGSANPYVPLRSPVVSVDCWAVHPGSNRPPWNKATSLAERVQAACWDHAATPRLLTLPANYPQARVLSAYSTYEARRVPDDAASYARINLGLSVNWVEVAS</sequence>
<dbReference type="EMBL" id="VIVR01000001">
    <property type="protein sequence ID" value="TWE17139.1"/>
    <property type="molecule type" value="Genomic_DNA"/>
</dbReference>
<reference evidence="1 2" key="1">
    <citation type="submission" date="2019-06" db="EMBL/GenBank/DDBJ databases">
        <title>Sequencing the genomes of 1000 actinobacteria strains.</title>
        <authorList>
            <person name="Klenk H.-P."/>
        </authorList>
    </citation>
    <scope>NUCLEOTIDE SEQUENCE [LARGE SCALE GENOMIC DNA]</scope>
    <source>
        <strain evidence="1 2">DSM 41649</strain>
    </source>
</reference>
<dbReference type="OrthoDB" id="3695497at2"/>
<evidence type="ECO:0000313" key="2">
    <source>
        <dbReference type="Proteomes" id="UP000318416"/>
    </source>
</evidence>
<protein>
    <submittedName>
        <fullName evidence="1">Uncharacterized protein</fullName>
    </submittedName>
</protein>
<dbReference type="RefSeq" id="WP_145789729.1">
    <property type="nucleotide sequence ID" value="NZ_BAAABR010000089.1"/>
</dbReference>
<comment type="caution">
    <text evidence="1">The sequence shown here is derived from an EMBL/GenBank/DDBJ whole genome shotgun (WGS) entry which is preliminary data.</text>
</comment>
<dbReference type="Proteomes" id="UP000318416">
    <property type="component" value="Unassembled WGS sequence"/>
</dbReference>
<proteinExistence type="predicted"/>
<evidence type="ECO:0000313" key="1">
    <source>
        <dbReference type="EMBL" id="TWE17139.1"/>
    </source>
</evidence>
<gene>
    <name evidence="1" type="ORF">FB465_2144</name>
</gene>
<dbReference type="AlphaFoldDB" id="A0A561ENK2"/>
<name>A0A561ENK2_9ACTN</name>
<accession>A0A561ENK2</accession>
<keyword evidence="2" id="KW-1185">Reference proteome</keyword>